<dbReference type="InterPro" id="IPR013761">
    <property type="entry name" value="SAM/pointed_sf"/>
</dbReference>
<feature type="non-terminal residue" evidence="5">
    <location>
        <position position="1"/>
    </location>
</feature>
<organism evidence="5 6">
    <name type="scientific">Caulochytrium protostelioides</name>
    <dbReference type="NCBI Taxonomy" id="1555241"/>
    <lineage>
        <taxon>Eukaryota</taxon>
        <taxon>Fungi</taxon>
        <taxon>Fungi incertae sedis</taxon>
        <taxon>Chytridiomycota</taxon>
        <taxon>Chytridiomycota incertae sedis</taxon>
        <taxon>Chytridiomycetes</taxon>
        <taxon>Caulochytriales</taxon>
        <taxon>Caulochytriaceae</taxon>
        <taxon>Caulochytrium</taxon>
    </lineage>
</organism>
<accession>A0A4P9X3Y6</accession>
<dbReference type="GO" id="GO:0000289">
    <property type="term" value="P:nuclear-transcribed mRNA poly(A) tail shortening"/>
    <property type="evidence" value="ECO:0007669"/>
    <property type="project" value="TreeGrafter"/>
</dbReference>
<evidence type="ECO:0000256" key="3">
    <source>
        <dbReference type="ARBA" id="ARBA00022884"/>
    </source>
</evidence>
<dbReference type="InterPro" id="IPR050897">
    <property type="entry name" value="SMAUG/VTS1_RNA-bind"/>
</dbReference>
<dbReference type="SUPFAM" id="SSF47769">
    <property type="entry name" value="SAM/Pointed domain"/>
    <property type="match status" value="1"/>
</dbReference>
<evidence type="ECO:0000256" key="1">
    <source>
        <dbReference type="ARBA" id="ARBA00004496"/>
    </source>
</evidence>
<evidence type="ECO:0000259" key="4">
    <source>
        <dbReference type="Pfam" id="PF07647"/>
    </source>
</evidence>
<keyword evidence="2" id="KW-0963">Cytoplasm</keyword>
<evidence type="ECO:0000313" key="6">
    <source>
        <dbReference type="Proteomes" id="UP000274922"/>
    </source>
</evidence>
<dbReference type="Proteomes" id="UP000274922">
    <property type="component" value="Unassembled WGS sequence"/>
</dbReference>
<feature type="non-terminal residue" evidence="5">
    <location>
        <position position="57"/>
    </location>
</feature>
<dbReference type="PANTHER" id="PTHR12515">
    <property type="entry name" value="STERILE ALPHA MOTIF DOMAIN CONTAINING PROTEIN 4-RELATED"/>
    <property type="match status" value="1"/>
</dbReference>
<dbReference type="InterPro" id="IPR001660">
    <property type="entry name" value="SAM"/>
</dbReference>
<proteinExistence type="predicted"/>
<evidence type="ECO:0000256" key="2">
    <source>
        <dbReference type="ARBA" id="ARBA00022490"/>
    </source>
</evidence>
<keyword evidence="6" id="KW-1185">Reference proteome</keyword>
<dbReference type="PANTHER" id="PTHR12515:SF5">
    <property type="entry name" value="PROTEIN SMAUG"/>
    <property type="match status" value="1"/>
</dbReference>
<protein>
    <recommendedName>
        <fullName evidence="4">SAM domain-containing protein</fullName>
    </recommendedName>
</protein>
<dbReference type="EMBL" id="ML014260">
    <property type="protein sequence ID" value="RKO99752.1"/>
    <property type="molecule type" value="Genomic_DNA"/>
</dbReference>
<reference evidence="6" key="1">
    <citation type="journal article" date="2018" name="Nat. Microbiol.">
        <title>Leveraging single-cell genomics to expand the fungal tree of life.</title>
        <authorList>
            <person name="Ahrendt S.R."/>
            <person name="Quandt C.A."/>
            <person name="Ciobanu D."/>
            <person name="Clum A."/>
            <person name="Salamov A."/>
            <person name="Andreopoulos B."/>
            <person name="Cheng J.F."/>
            <person name="Woyke T."/>
            <person name="Pelin A."/>
            <person name="Henrissat B."/>
            <person name="Reynolds N.K."/>
            <person name="Benny G.L."/>
            <person name="Smith M.E."/>
            <person name="James T.Y."/>
            <person name="Grigoriev I.V."/>
        </authorList>
    </citation>
    <scope>NUCLEOTIDE SEQUENCE [LARGE SCALE GENOMIC DNA]</scope>
    <source>
        <strain evidence="6">ATCC 52028</strain>
    </source>
</reference>
<keyword evidence="3" id="KW-0694">RNA-binding</keyword>
<feature type="domain" description="SAM" evidence="4">
    <location>
        <begin position="3"/>
        <end position="56"/>
    </location>
</feature>
<dbReference type="GO" id="GO:0000932">
    <property type="term" value="C:P-body"/>
    <property type="evidence" value="ECO:0007669"/>
    <property type="project" value="TreeGrafter"/>
</dbReference>
<dbReference type="Gene3D" id="1.10.150.50">
    <property type="entry name" value="Transcription Factor, Ets-1"/>
    <property type="match status" value="1"/>
</dbReference>
<gene>
    <name evidence="5" type="ORF">CXG81DRAFT_7980</name>
</gene>
<dbReference type="AlphaFoldDB" id="A0A4P9X3Y6"/>
<dbReference type="OrthoDB" id="2155283at2759"/>
<comment type="subcellular location">
    <subcellularLocation>
        <location evidence="1">Cytoplasm</location>
    </subcellularLocation>
</comment>
<dbReference type="Pfam" id="PF07647">
    <property type="entry name" value="SAM_2"/>
    <property type="match status" value="1"/>
</dbReference>
<evidence type="ECO:0000313" key="5">
    <source>
        <dbReference type="EMBL" id="RKO99752.1"/>
    </source>
</evidence>
<sequence length="57" mass="6608">LRDIPSWLRSLRLHKYAPVLSACSWLELISFTDDDLKRKGVMASGARRKMLKCFDLV</sequence>
<dbReference type="GO" id="GO:0003729">
    <property type="term" value="F:mRNA binding"/>
    <property type="evidence" value="ECO:0007669"/>
    <property type="project" value="TreeGrafter"/>
</dbReference>
<name>A0A4P9X3Y6_9FUNG</name>